<keyword evidence="2" id="KW-1185">Reference proteome</keyword>
<dbReference type="OMA" id="TNNDNER"/>
<dbReference type="Proteomes" id="UP000078561">
    <property type="component" value="Unassembled WGS sequence"/>
</dbReference>
<sequence length="201" mass="23055">MEDQLNNQSLDNVPGAVKFLDELLQQPMDDLLQYLWANGYEGCTDEERSVNNMIRYILTDFHLNCTITTNNDNERTPFCQRFIPIFKAFAGVTRLMDFTWCEKGLLNNRLLSLGLPKSMLHRTLLDGIAIPSHCLKMDLALYKRASFDTFLKRQVFGIQFIGDKMTLTSSRLISPTRYAFIEVRSAVINRLCTSMLLGRGV</sequence>
<gene>
    <name evidence="1" type="primary">ABSGL_02176.1 scaffold 2666</name>
</gene>
<dbReference type="EMBL" id="LT551182">
    <property type="protein sequence ID" value="SAL96757.1"/>
    <property type="molecule type" value="Genomic_DNA"/>
</dbReference>
<dbReference type="AlphaFoldDB" id="A0A168LGV0"/>
<dbReference type="InParanoid" id="A0A168LGV0"/>
<evidence type="ECO:0000313" key="2">
    <source>
        <dbReference type="Proteomes" id="UP000078561"/>
    </source>
</evidence>
<proteinExistence type="predicted"/>
<name>A0A168LGV0_ABSGL</name>
<accession>A0A168LGV0</accession>
<organism evidence="1">
    <name type="scientific">Absidia glauca</name>
    <name type="common">Pin mould</name>
    <dbReference type="NCBI Taxonomy" id="4829"/>
    <lineage>
        <taxon>Eukaryota</taxon>
        <taxon>Fungi</taxon>
        <taxon>Fungi incertae sedis</taxon>
        <taxon>Mucoromycota</taxon>
        <taxon>Mucoromycotina</taxon>
        <taxon>Mucoromycetes</taxon>
        <taxon>Mucorales</taxon>
        <taxon>Cunninghamellaceae</taxon>
        <taxon>Absidia</taxon>
    </lineage>
</organism>
<reference evidence="1" key="1">
    <citation type="submission" date="2016-04" db="EMBL/GenBank/DDBJ databases">
        <authorList>
            <person name="Evans L.H."/>
            <person name="Alamgir A."/>
            <person name="Owens N."/>
            <person name="Weber N.D."/>
            <person name="Virtaneva K."/>
            <person name="Barbian K."/>
            <person name="Babar A."/>
            <person name="Rosenke K."/>
        </authorList>
    </citation>
    <scope>NUCLEOTIDE SEQUENCE [LARGE SCALE GENOMIC DNA]</scope>
    <source>
        <strain evidence="1">CBS 101.48</strain>
    </source>
</reference>
<evidence type="ECO:0000313" key="1">
    <source>
        <dbReference type="EMBL" id="SAL96757.1"/>
    </source>
</evidence>
<protein>
    <submittedName>
        <fullName evidence="1">Uncharacterized protein</fullName>
    </submittedName>
</protein>
<dbReference type="OrthoDB" id="2282813at2759"/>